<feature type="non-terminal residue" evidence="10">
    <location>
        <position position="1"/>
    </location>
</feature>
<dbReference type="CDD" id="cd23649">
    <property type="entry name" value="Khc_CBD_cc"/>
    <property type="match status" value="1"/>
</dbReference>
<name>E4Z619_OIKDI</name>
<keyword evidence="6 9" id="KW-0175">Coiled coil</keyword>
<keyword evidence="8" id="KW-0206">Cytoskeleton</keyword>
<gene>
    <name evidence="10" type="ORF">GSOID_T00027723001</name>
</gene>
<keyword evidence="3" id="KW-0493">Microtubule</keyword>
<sequence>GPHPQKIKFLEANLEQLTSAHKALVRENYELKSQTPRLEARLNATLNRCKKLEQTLKQQKEQINKLQSSMIISSKPKVVKPICGGNKCH</sequence>
<evidence type="ECO:0000256" key="2">
    <source>
        <dbReference type="ARBA" id="ARBA00022490"/>
    </source>
</evidence>
<evidence type="ECO:0000256" key="1">
    <source>
        <dbReference type="ARBA" id="ARBA00004245"/>
    </source>
</evidence>
<evidence type="ECO:0000256" key="4">
    <source>
        <dbReference type="ARBA" id="ARBA00022741"/>
    </source>
</evidence>
<protein>
    <submittedName>
        <fullName evidence="10">Uncharacterized protein</fullName>
    </submittedName>
</protein>
<evidence type="ECO:0000256" key="9">
    <source>
        <dbReference type="SAM" id="Coils"/>
    </source>
</evidence>
<evidence type="ECO:0000313" key="10">
    <source>
        <dbReference type="EMBL" id="CBY43147.1"/>
    </source>
</evidence>
<keyword evidence="4" id="KW-0547">Nucleotide-binding</keyword>
<evidence type="ECO:0000256" key="8">
    <source>
        <dbReference type="ARBA" id="ARBA00023212"/>
    </source>
</evidence>
<comment type="subcellular location">
    <subcellularLocation>
        <location evidence="1">Cytoplasm</location>
        <location evidence="1">Cytoskeleton</location>
    </subcellularLocation>
</comment>
<dbReference type="AlphaFoldDB" id="E4Z619"/>
<feature type="coiled-coil region" evidence="9">
    <location>
        <begin position="7"/>
        <end position="69"/>
    </location>
</feature>
<accession>E4Z619</accession>
<evidence type="ECO:0000256" key="6">
    <source>
        <dbReference type="ARBA" id="ARBA00023054"/>
    </source>
</evidence>
<keyword evidence="5" id="KW-0067">ATP-binding</keyword>
<keyword evidence="7" id="KW-0505">Motor protein</keyword>
<dbReference type="EMBL" id="FN657890">
    <property type="protein sequence ID" value="CBY43147.1"/>
    <property type="molecule type" value="Genomic_DNA"/>
</dbReference>
<keyword evidence="2" id="KW-0963">Cytoplasm</keyword>
<evidence type="ECO:0000256" key="3">
    <source>
        <dbReference type="ARBA" id="ARBA00022701"/>
    </source>
</evidence>
<dbReference type="InterPro" id="IPR059182">
    <property type="entry name" value="Khc_C"/>
</dbReference>
<evidence type="ECO:0000256" key="7">
    <source>
        <dbReference type="ARBA" id="ARBA00023175"/>
    </source>
</evidence>
<evidence type="ECO:0000256" key="5">
    <source>
        <dbReference type="ARBA" id="ARBA00022840"/>
    </source>
</evidence>
<dbReference type="Proteomes" id="UP000011014">
    <property type="component" value="Unassembled WGS sequence"/>
</dbReference>
<organism evidence="10">
    <name type="scientific">Oikopleura dioica</name>
    <name type="common">Tunicate</name>
    <dbReference type="NCBI Taxonomy" id="34765"/>
    <lineage>
        <taxon>Eukaryota</taxon>
        <taxon>Metazoa</taxon>
        <taxon>Chordata</taxon>
        <taxon>Tunicata</taxon>
        <taxon>Appendicularia</taxon>
        <taxon>Copelata</taxon>
        <taxon>Oikopleuridae</taxon>
        <taxon>Oikopleura</taxon>
    </lineage>
</organism>
<proteinExistence type="predicted"/>
<reference evidence="10" key="1">
    <citation type="journal article" date="2010" name="Science">
        <title>Plasticity of animal genome architecture unmasked by rapid evolution of a pelagic tunicate.</title>
        <authorList>
            <person name="Denoeud F."/>
            <person name="Henriet S."/>
            <person name="Mungpakdee S."/>
            <person name="Aury J.M."/>
            <person name="Da Silva C."/>
            <person name="Brinkmann H."/>
            <person name="Mikhaleva J."/>
            <person name="Olsen L.C."/>
            <person name="Jubin C."/>
            <person name="Canestro C."/>
            <person name="Bouquet J.M."/>
            <person name="Danks G."/>
            <person name="Poulain J."/>
            <person name="Campsteijn C."/>
            <person name="Adamski M."/>
            <person name="Cross I."/>
            <person name="Yadetie F."/>
            <person name="Muffato M."/>
            <person name="Louis A."/>
            <person name="Butcher S."/>
            <person name="Tsagkogeorga G."/>
            <person name="Konrad A."/>
            <person name="Singh S."/>
            <person name="Jensen M.F."/>
            <person name="Cong E.H."/>
            <person name="Eikeseth-Otteraa H."/>
            <person name="Noel B."/>
            <person name="Anthouard V."/>
            <person name="Porcel B.M."/>
            <person name="Kachouri-Lafond R."/>
            <person name="Nishino A."/>
            <person name="Ugolini M."/>
            <person name="Chourrout P."/>
            <person name="Nishida H."/>
            <person name="Aasland R."/>
            <person name="Huzurbazar S."/>
            <person name="Westhof E."/>
            <person name="Delsuc F."/>
            <person name="Lehrach H."/>
            <person name="Reinhardt R."/>
            <person name="Weissenbach J."/>
            <person name="Roy S.W."/>
            <person name="Artiguenave F."/>
            <person name="Postlethwait J.H."/>
            <person name="Manak J.R."/>
            <person name="Thompson E.M."/>
            <person name="Jaillon O."/>
            <person name="Du Pasquier L."/>
            <person name="Boudinot P."/>
            <person name="Liberles D.A."/>
            <person name="Volff J.N."/>
            <person name="Philippe H."/>
            <person name="Lenhard B."/>
            <person name="Roest Crollius H."/>
            <person name="Wincker P."/>
            <person name="Chourrout D."/>
        </authorList>
    </citation>
    <scope>NUCLEOTIDE SEQUENCE [LARGE SCALE GENOMIC DNA]</scope>
</reference>